<evidence type="ECO:0000256" key="1">
    <source>
        <dbReference type="SAM" id="MobiDB-lite"/>
    </source>
</evidence>
<evidence type="ECO:0000313" key="3">
    <source>
        <dbReference type="EMBL" id="GLH99876.1"/>
    </source>
</evidence>
<reference evidence="3" key="1">
    <citation type="submission" date="2022-12" db="EMBL/GenBank/DDBJ databases">
        <title>New Phytohabitans aurantiacus sp. RD004123 nov., an actinomycete isolated from soil.</title>
        <authorList>
            <person name="Triningsih D.W."/>
            <person name="Harunari E."/>
            <person name="Igarashi Y."/>
        </authorList>
    </citation>
    <scope>NUCLEOTIDE SEQUENCE</scope>
    <source>
        <strain evidence="3">RD004123</strain>
    </source>
</reference>
<gene>
    <name evidence="3" type="ORF">Pa4123_51520</name>
</gene>
<evidence type="ECO:0008006" key="5">
    <source>
        <dbReference type="Google" id="ProtNLM"/>
    </source>
</evidence>
<evidence type="ECO:0000256" key="2">
    <source>
        <dbReference type="SAM" id="Phobius"/>
    </source>
</evidence>
<name>A0ABQ5R1Z1_9ACTN</name>
<feature type="region of interest" description="Disordered" evidence="1">
    <location>
        <begin position="1"/>
        <end position="33"/>
    </location>
</feature>
<proteinExistence type="predicted"/>
<sequence length="343" mass="36660">MSQTAPIPSNDHEDSQPTAAPDRLLPEAPPPRRRSRAVIATAAAATLALVFGVAGGIAVGRTSGPAALTDAAAASLAATVYPTGCSTAEVDVTPGAPAPIEQPIGPTVVQFPHDAEPARPHLQNLHSLVTASPPDRPGCGRYVFVRLRQWAADTTVGPDGIGTTTTMRFEHYRWRADDRSGRVVTHRQAVPEPTITSEDFTTGELPGAIRAPLSTDPAALAGQINDVQPWRMGDQAGIRATADIYGWHEPDRDQRAAILAVLYERNLRWRGDAVDRAGRPGVAVSVDSSNGATRDLLILDPATGRPLAYELVFLRNPGSMRGPFPAVQDYVLYLHHNRQPNLT</sequence>
<keyword evidence="2" id="KW-1133">Transmembrane helix</keyword>
<dbReference type="Proteomes" id="UP001144280">
    <property type="component" value="Unassembled WGS sequence"/>
</dbReference>
<accession>A0ABQ5R1Z1</accession>
<protein>
    <recommendedName>
        <fullName evidence="5">CU044_5270 family protein</fullName>
    </recommendedName>
</protein>
<keyword evidence="4" id="KW-1185">Reference proteome</keyword>
<dbReference type="EMBL" id="BSDI01000029">
    <property type="protein sequence ID" value="GLH99876.1"/>
    <property type="molecule type" value="Genomic_DNA"/>
</dbReference>
<feature type="transmembrane region" description="Helical" evidence="2">
    <location>
        <begin position="37"/>
        <end position="59"/>
    </location>
</feature>
<keyword evidence="2" id="KW-0812">Transmembrane</keyword>
<comment type="caution">
    <text evidence="3">The sequence shown here is derived from an EMBL/GenBank/DDBJ whole genome shotgun (WGS) entry which is preliminary data.</text>
</comment>
<organism evidence="3 4">
    <name type="scientific">Phytohabitans aurantiacus</name>
    <dbReference type="NCBI Taxonomy" id="3016789"/>
    <lineage>
        <taxon>Bacteria</taxon>
        <taxon>Bacillati</taxon>
        <taxon>Actinomycetota</taxon>
        <taxon>Actinomycetes</taxon>
        <taxon>Micromonosporales</taxon>
        <taxon>Micromonosporaceae</taxon>
    </lineage>
</organism>
<keyword evidence="2" id="KW-0472">Membrane</keyword>
<evidence type="ECO:0000313" key="4">
    <source>
        <dbReference type="Proteomes" id="UP001144280"/>
    </source>
</evidence>
<dbReference type="RefSeq" id="WP_281899827.1">
    <property type="nucleotide sequence ID" value="NZ_BSDI01000029.1"/>
</dbReference>